<dbReference type="AlphaFoldDB" id="A0A383A8C1"/>
<sequence length="23" mass="2621">MLKIVIATHNNHKSIELLKLMSS</sequence>
<gene>
    <name evidence="1" type="ORF">METZ01_LOCUS456856</name>
</gene>
<feature type="non-terminal residue" evidence="1">
    <location>
        <position position="23"/>
    </location>
</feature>
<dbReference type="EMBL" id="UINC01190044">
    <property type="protein sequence ID" value="SVE04002.1"/>
    <property type="molecule type" value="Genomic_DNA"/>
</dbReference>
<accession>A0A383A8C1</accession>
<proteinExistence type="predicted"/>
<reference evidence="1" key="1">
    <citation type="submission" date="2018-05" db="EMBL/GenBank/DDBJ databases">
        <authorList>
            <person name="Lanie J.A."/>
            <person name="Ng W.-L."/>
            <person name="Kazmierczak K.M."/>
            <person name="Andrzejewski T.M."/>
            <person name="Davidsen T.M."/>
            <person name="Wayne K.J."/>
            <person name="Tettelin H."/>
            <person name="Glass J.I."/>
            <person name="Rusch D."/>
            <person name="Podicherti R."/>
            <person name="Tsui H.-C.T."/>
            <person name="Winkler M.E."/>
        </authorList>
    </citation>
    <scope>NUCLEOTIDE SEQUENCE</scope>
</reference>
<name>A0A383A8C1_9ZZZZ</name>
<protein>
    <submittedName>
        <fullName evidence="1">Uncharacterized protein</fullName>
    </submittedName>
</protein>
<evidence type="ECO:0000313" key="1">
    <source>
        <dbReference type="EMBL" id="SVE04002.1"/>
    </source>
</evidence>
<organism evidence="1">
    <name type="scientific">marine metagenome</name>
    <dbReference type="NCBI Taxonomy" id="408172"/>
    <lineage>
        <taxon>unclassified sequences</taxon>
        <taxon>metagenomes</taxon>
        <taxon>ecological metagenomes</taxon>
    </lineage>
</organism>